<gene>
    <name evidence="1" type="ORF">CPELLU_LOCUS19036</name>
</gene>
<evidence type="ECO:0000313" key="2">
    <source>
        <dbReference type="Proteomes" id="UP000789759"/>
    </source>
</evidence>
<evidence type="ECO:0000313" key="1">
    <source>
        <dbReference type="EMBL" id="CAG8814557.1"/>
    </source>
</evidence>
<proteinExistence type="predicted"/>
<dbReference type="EMBL" id="CAJVQA010042121">
    <property type="protein sequence ID" value="CAG8814557.1"/>
    <property type="molecule type" value="Genomic_DNA"/>
</dbReference>
<dbReference type="OrthoDB" id="2443808at2759"/>
<accession>A0A9N9K7J2</accession>
<feature type="non-terminal residue" evidence="1">
    <location>
        <position position="227"/>
    </location>
</feature>
<keyword evidence="2" id="KW-1185">Reference proteome</keyword>
<sequence length="227" mass="26368">PNFGESTIRLAGLGPNFGESTIRLAGLGVKHRFTKEVTIVFGISCTNEGLYRCEQENVRWMINSSNTTPLAFLELHILQLEQLTIIEKFTVYSILKFTSENYCLYAITESGNHYFTLLNSELIHLKMLEFTSNQPRKSVTEWVLEKAQQNNTLPVYLKFGNVICQQCYNRIIVKPLAQLKEHSQMTNVQILDITEEYRDVHEVIQKLLAFKIFEEFHAYMEEKNIHL</sequence>
<comment type="caution">
    <text evidence="1">The sequence shown here is derived from an EMBL/GenBank/DDBJ whole genome shotgun (WGS) entry which is preliminary data.</text>
</comment>
<reference evidence="1" key="1">
    <citation type="submission" date="2021-06" db="EMBL/GenBank/DDBJ databases">
        <authorList>
            <person name="Kallberg Y."/>
            <person name="Tangrot J."/>
            <person name="Rosling A."/>
        </authorList>
    </citation>
    <scope>NUCLEOTIDE SEQUENCE</scope>
    <source>
        <strain evidence="1">FL966</strain>
    </source>
</reference>
<feature type="non-terminal residue" evidence="1">
    <location>
        <position position="1"/>
    </location>
</feature>
<dbReference type="AlphaFoldDB" id="A0A9N9K7J2"/>
<organism evidence="1 2">
    <name type="scientific">Cetraspora pellucida</name>
    <dbReference type="NCBI Taxonomy" id="1433469"/>
    <lineage>
        <taxon>Eukaryota</taxon>
        <taxon>Fungi</taxon>
        <taxon>Fungi incertae sedis</taxon>
        <taxon>Mucoromycota</taxon>
        <taxon>Glomeromycotina</taxon>
        <taxon>Glomeromycetes</taxon>
        <taxon>Diversisporales</taxon>
        <taxon>Gigasporaceae</taxon>
        <taxon>Cetraspora</taxon>
    </lineage>
</organism>
<protein>
    <submittedName>
        <fullName evidence="1">12185_t:CDS:1</fullName>
    </submittedName>
</protein>
<dbReference type="Proteomes" id="UP000789759">
    <property type="component" value="Unassembled WGS sequence"/>
</dbReference>
<name>A0A9N9K7J2_9GLOM</name>